<protein>
    <submittedName>
        <fullName evidence="1">Uncharacterized protein</fullName>
    </submittedName>
</protein>
<accession>A0AAW1PZI3</accession>
<name>A0AAW1PZI3_9CHLO</name>
<dbReference type="EMBL" id="JALJOQ010000004">
    <property type="protein sequence ID" value="KAK9813559.1"/>
    <property type="molecule type" value="Genomic_DNA"/>
</dbReference>
<sequence length="120" mass="13938">MPTFARKIGGAIKRKARKSFQKVKSNFEGCLGSVRVSGEEEVCVVASPSSCCAEIFETCESDISFIGYYPAKEHLDYADKLRFERFEYQMWRYERDIQKLRWAVNQANYDSRMISLGLNR</sequence>
<reference evidence="1 2" key="1">
    <citation type="journal article" date="2024" name="Nat. Commun.">
        <title>Phylogenomics reveals the evolutionary origins of lichenization in chlorophyte algae.</title>
        <authorList>
            <person name="Puginier C."/>
            <person name="Libourel C."/>
            <person name="Otte J."/>
            <person name="Skaloud P."/>
            <person name="Haon M."/>
            <person name="Grisel S."/>
            <person name="Petersen M."/>
            <person name="Berrin J.G."/>
            <person name="Delaux P.M."/>
            <person name="Dal Grande F."/>
            <person name="Keller J."/>
        </authorList>
    </citation>
    <scope>NUCLEOTIDE SEQUENCE [LARGE SCALE GENOMIC DNA]</scope>
    <source>
        <strain evidence="1 2">SAG 2036</strain>
    </source>
</reference>
<organism evidence="1 2">
    <name type="scientific">Symbiochloris irregularis</name>
    <dbReference type="NCBI Taxonomy" id="706552"/>
    <lineage>
        <taxon>Eukaryota</taxon>
        <taxon>Viridiplantae</taxon>
        <taxon>Chlorophyta</taxon>
        <taxon>core chlorophytes</taxon>
        <taxon>Trebouxiophyceae</taxon>
        <taxon>Trebouxiales</taxon>
        <taxon>Trebouxiaceae</taxon>
        <taxon>Symbiochloris</taxon>
    </lineage>
</organism>
<comment type="caution">
    <text evidence="1">The sequence shown here is derived from an EMBL/GenBank/DDBJ whole genome shotgun (WGS) entry which is preliminary data.</text>
</comment>
<dbReference type="AlphaFoldDB" id="A0AAW1PZI3"/>
<keyword evidence="2" id="KW-1185">Reference proteome</keyword>
<evidence type="ECO:0000313" key="2">
    <source>
        <dbReference type="Proteomes" id="UP001465755"/>
    </source>
</evidence>
<evidence type="ECO:0000313" key="1">
    <source>
        <dbReference type="EMBL" id="KAK9813559.1"/>
    </source>
</evidence>
<dbReference type="Proteomes" id="UP001465755">
    <property type="component" value="Unassembled WGS sequence"/>
</dbReference>
<gene>
    <name evidence="1" type="ORF">WJX73_007107</name>
</gene>
<proteinExistence type="predicted"/>